<gene>
    <name evidence="8" type="ORF">FC23_GL000622</name>
</gene>
<proteinExistence type="predicted"/>
<dbReference type="GO" id="GO:0003677">
    <property type="term" value="F:DNA binding"/>
    <property type="evidence" value="ECO:0007669"/>
    <property type="project" value="InterPro"/>
</dbReference>
<sequence length="244" mass="28208">MIPILLCDDNEDFLNYYASIIEDTIAKNKLNMKLAFKTVNPWQLLEYVENNALPALYILDIDLNQELDGIDLAEKIKTLQPNSKIAFLTSYEDYALETLQRQIAPLSYIVKGSPNSKQLMAQLLTKLNNTKLEKSEAYLSFEDKSINYKISLSRIYYLTTSSNKPHMIKLICKNNVFEFYGNLRELAEKFPQLLRIHHSYLINPKNVVKVDFKQRLVFFPAGAPCTYPATKGKELRKLFTQKAH</sequence>
<reference evidence="8 9" key="1">
    <citation type="journal article" date="2015" name="Genome Announc.">
        <title>Expanding the biotechnology potential of lactobacilli through comparative genomics of 213 strains and associated genera.</title>
        <authorList>
            <person name="Sun Z."/>
            <person name="Harris H.M."/>
            <person name="McCann A."/>
            <person name="Guo C."/>
            <person name="Argimon S."/>
            <person name="Zhang W."/>
            <person name="Yang X."/>
            <person name="Jeffery I.B."/>
            <person name="Cooney J.C."/>
            <person name="Kagawa T.F."/>
            <person name="Liu W."/>
            <person name="Song Y."/>
            <person name="Salvetti E."/>
            <person name="Wrobel A."/>
            <person name="Rasinkangas P."/>
            <person name="Parkhill J."/>
            <person name="Rea M.C."/>
            <person name="O'Sullivan O."/>
            <person name="Ritari J."/>
            <person name="Douillard F.P."/>
            <person name="Paul Ross R."/>
            <person name="Yang R."/>
            <person name="Briner A.E."/>
            <person name="Felis G.E."/>
            <person name="de Vos W.M."/>
            <person name="Barrangou R."/>
            <person name="Klaenhammer T.R."/>
            <person name="Caufield P.W."/>
            <person name="Cui Y."/>
            <person name="Zhang H."/>
            <person name="O'Toole P.W."/>
        </authorList>
    </citation>
    <scope>NUCLEOTIDE SEQUENCE [LARGE SCALE GENOMIC DNA]</scope>
    <source>
        <strain evidence="8 9">DSM 15354</strain>
    </source>
</reference>
<dbReference type="InterPro" id="IPR001789">
    <property type="entry name" value="Sig_transdc_resp-reg_receiver"/>
</dbReference>
<feature type="domain" description="HTH LytTR-type" evidence="7">
    <location>
        <begin position="139"/>
        <end position="241"/>
    </location>
</feature>
<evidence type="ECO:0000256" key="4">
    <source>
        <dbReference type="ARBA" id="ARBA00037164"/>
    </source>
</evidence>
<evidence type="ECO:0000313" key="9">
    <source>
        <dbReference type="Proteomes" id="UP000051931"/>
    </source>
</evidence>
<dbReference type="STRING" id="1122152.GCA_000425905_00064"/>
<keyword evidence="5" id="KW-0597">Phosphoprotein</keyword>
<comment type="caution">
    <text evidence="8">The sequence shown here is derived from an EMBL/GenBank/DDBJ whole genome shotgun (WGS) entry which is preliminary data.</text>
</comment>
<dbReference type="InterPro" id="IPR046947">
    <property type="entry name" value="LytR-like"/>
</dbReference>
<dbReference type="Proteomes" id="UP000051931">
    <property type="component" value="Unassembled WGS sequence"/>
</dbReference>
<dbReference type="GO" id="GO:0000156">
    <property type="term" value="F:phosphorelay response regulator activity"/>
    <property type="evidence" value="ECO:0007669"/>
    <property type="project" value="InterPro"/>
</dbReference>
<protein>
    <submittedName>
        <fullName evidence="8">Response regulator</fullName>
    </submittedName>
</protein>
<evidence type="ECO:0000259" key="6">
    <source>
        <dbReference type="PROSITE" id="PS50110"/>
    </source>
</evidence>
<dbReference type="AlphaFoldDB" id="A0A0R1RXM1"/>
<dbReference type="InterPro" id="IPR011006">
    <property type="entry name" value="CheY-like_superfamily"/>
</dbReference>
<dbReference type="PROSITE" id="PS50110">
    <property type="entry name" value="RESPONSE_REGULATORY"/>
    <property type="match status" value="1"/>
</dbReference>
<keyword evidence="2" id="KW-0902">Two-component regulatory system</keyword>
<name>A0A0R1RXM1_9LACO</name>
<dbReference type="Pfam" id="PF00072">
    <property type="entry name" value="Response_reg"/>
    <property type="match status" value="1"/>
</dbReference>
<dbReference type="SMART" id="SM00448">
    <property type="entry name" value="REC"/>
    <property type="match status" value="1"/>
</dbReference>
<dbReference type="Gene3D" id="2.40.50.40">
    <property type="match status" value="1"/>
</dbReference>
<evidence type="ECO:0000256" key="5">
    <source>
        <dbReference type="PROSITE-ProRule" id="PRU00169"/>
    </source>
</evidence>
<keyword evidence="1" id="KW-0963">Cytoplasm</keyword>
<evidence type="ECO:0000256" key="3">
    <source>
        <dbReference type="ARBA" id="ARBA00023159"/>
    </source>
</evidence>
<evidence type="ECO:0000256" key="1">
    <source>
        <dbReference type="ARBA" id="ARBA00022490"/>
    </source>
</evidence>
<dbReference type="SUPFAM" id="SSF52172">
    <property type="entry name" value="CheY-like"/>
    <property type="match status" value="1"/>
</dbReference>
<evidence type="ECO:0000256" key="2">
    <source>
        <dbReference type="ARBA" id="ARBA00023012"/>
    </source>
</evidence>
<dbReference type="PANTHER" id="PTHR37299">
    <property type="entry name" value="TRANSCRIPTIONAL REGULATOR-RELATED"/>
    <property type="match status" value="1"/>
</dbReference>
<feature type="modified residue" description="4-aspartylphosphate" evidence="5">
    <location>
        <position position="60"/>
    </location>
</feature>
<keyword evidence="9" id="KW-1185">Reference proteome</keyword>
<dbReference type="RefSeq" id="WP_051237966.1">
    <property type="nucleotide sequence ID" value="NZ_AZFB01000022.1"/>
</dbReference>
<dbReference type="EMBL" id="AZFB01000022">
    <property type="protein sequence ID" value="KRL61757.1"/>
    <property type="molecule type" value="Genomic_DNA"/>
</dbReference>
<dbReference type="Pfam" id="PF04397">
    <property type="entry name" value="LytTR"/>
    <property type="match status" value="1"/>
</dbReference>
<dbReference type="PANTHER" id="PTHR37299:SF3">
    <property type="entry name" value="STAGE 0 SPORULATION PROTEIN A HOMOLOG"/>
    <property type="match status" value="1"/>
</dbReference>
<feature type="domain" description="Response regulatory" evidence="6">
    <location>
        <begin position="3"/>
        <end position="126"/>
    </location>
</feature>
<dbReference type="OrthoDB" id="9809318at2"/>
<evidence type="ECO:0000313" key="8">
    <source>
        <dbReference type="EMBL" id="KRL61757.1"/>
    </source>
</evidence>
<dbReference type="Gene3D" id="3.40.50.2300">
    <property type="match status" value="1"/>
</dbReference>
<keyword evidence="3" id="KW-0010">Activator</keyword>
<dbReference type="PATRIC" id="fig|1122152.4.peg.632"/>
<evidence type="ECO:0000259" key="7">
    <source>
        <dbReference type="PROSITE" id="PS50930"/>
    </source>
</evidence>
<dbReference type="InterPro" id="IPR007492">
    <property type="entry name" value="LytTR_DNA-bd_dom"/>
</dbReference>
<organism evidence="8 9">
    <name type="scientific">Lactobacillus psittaci DSM 15354</name>
    <dbReference type="NCBI Taxonomy" id="1122152"/>
    <lineage>
        <taxon>Bacteria</taxon>
        <taxon>Bacillati</taxon>
        <taxon>Bacillota</taxon>
        <taxon>Bacilli</taxon>
        <taxon>Lactobacillales</taxon>
        <taxon>Lactobacillaceae</taxon>
        <taxon>Lactobacillus</taxon>
    </lineage>
</organism>
<dbReference type="PROSITE" id="PS50930">
    <property type="entry name" value="HTH_LYTTR"/>
    <property type="match status" value="1"/>
</dbReference>
<dbReference type="SMART" id="SM00850">
    <property type="entry name" value="LytTR"/>
    <property type="match status" value="1"/>
</dbReference>
<dbReference type="eggNOG" id="COG3279">
    <property type="taxonomic scope" value="Bacteria"/>
</dbReference>
<comment type="function">
    <text evidence="4">Required for high-level post-exponential phase expression of a series of secreted proteins.</text>
</comment>
<accession>A0A0R1RXM1</accession>